<dbReference type="Proteomes" id="UP000281553">
    <property type="component" value="Unassembled WGS sequence"/>
</dbReference>
<dbReference type="Gene3D" id="3.30.360.10">
    <property type="entry name" value="Dihydrodipicolinate Reductase, domain 2"/>
    <property type="match status" value="1"/>
</dbReference>
<dbReference type="AlphaFoldDB" id="A0A3P6QKW0"/>
<dbReference type="EMBL" id="UYRU01001023">
    <property type="protein sequence ID" value="VDK31018.1"/>
    <property type="molecule type" value="Genomic_DNA"/>
</dbReference>
<dbReference type="OrthoDB" id="60984at2759"/>
<sequence length="189" mass="21722">MRKVRSIFDPDRLLYVDKMLANPIVQAIIPFREFNTAIEDQWNAWHIQRIEIVIEDKSGPSPKILLTEHPGVVRELLATSMTSILARLLVEIRHEEVKGLPLPTREDLILQTLNCLIPFTHIFNEWDETQARFFYSNILLAEFSDLADEFLRNHTTFVSTPTFAAALLTVSEALVLPKSVIFRLSPLAR</sequence>
<protein>
    <submittedName>
        <fullName evidence="1">Uncharacterized protein</fullName>
    </submittedName>
</protein>
<evidence type="ECO:0000313" key="1">
    <source>
        <dbReference type="EMBL" id="VDK31018.1"/>
    </source>
</evidence>
<name>A0A3P6QKW0_DIBLA</name>
<evidence type="ECO:0000313" key="2">
    <source>
        <dbReference type="Proteomes" id="UP000281553"/>
    </source>
</evidence>
<organism evidence="1 2">
    <name type="scientific">Dibothriocephalus latus</name>
    <name type="common">Fish tapeworm</name>
    <name type="synonym">Diphyllobothrium latum</name>
    <dbReference type="NCBI Taxonomy" id="60516"/>
    <lineage>
        <taxon>Eukaryota</taxon>
        <taxon>Metazoa</taxon>
        <taxon>Spiralia</taxon>
        <taxon>Lophotrochozoa</taxon>
        <taxon>Platyhelminthes</taxon>
        <taxon>Cestoda</taxon>
        <taxon>Eucestoda</taxon>
        <taxon>Diphyllobothriidea</taxon>
        <taxon>Diphyllobothriidae</taxon>
        <taxon>Dibothriocephalus</taxon>
    </lineage>
</organism>
<accession>A0A3P6QKW0</accession>
<keyword evidence="2" id="KW-1185">Reference proteome</keyword>
<reference evidence="1 2" key="1">
    <citation type="submission" date="2018-11" db="EMBL/GenBank/DDBJ databases">
        <authorList>
            <consortium name="Pathogen Informatics"/>
        </authorList>
    </citation>
    <scope>NUCLEOTIDE SEQUENCE [LARGE SCALE GENOMIC DNA]</scope>
</reference>
<proteinExistence type="predicted"/>
<dbReference type="SUPFAM" id="SSF55347">
    <property type="entry name" value="Glyceraldehyde-3-phosphate dehydrogenase-like, C-terminal domain"/>
    <property type="match status" value="1"/>
</dbReference>
<gene>
    <name evidence="1" type="ORF">DILT_LOCUS278</name>
</gene>